<feature type="compositionally biased region" description="Polar residues" evidence="1">
    <location>
        <begin position="1"/>
        <end position="11"/>
    </location>
</feature>
<dbReference type="AlphaFoldDB" id="A0AAE0TID3"/>
<comment type="caution">
    <text evidence="2">The sequence shown here is derived from an EMBL/GenBank/DDBJ whole genome shotgun (WGS) entry which is preliminary data.</text>
</comment>
<reference evidence="2" key="2">
    <citation type="journal article" date="2021" name="Genome Biol. Evol.">
        <title>Developing a high-quality reference genome for a parasitic bivalve with doubly uniparental inheritance (Bivalvia: Unionida).</title>
        <authorList>
            <person name="Smith C.H."/>
        </authorList>
    </citation>
    <scope>NUCLEOTIDE SEQUENCE</scope>
    <source>
        <strain evidence="2">CHS0354</strain>
        <tissue evidence="2">Mantle</tissue>
    </source>
</reference>
<name>A0AAE0TID3_9BIVA</name>
<dbReference type="Proteomes" id="UP001195483">
    <property type="component" value="Unassembled WGS sequence"/>
</dbReference>
<feature type="non-terminal residue" evidence="2">
    <location>
        <position position="57"/>
    </location>
</feature>
<evidence type="ECO:0000313" key="3">
    <source>
        <dbReference type="Proteomes" id="UP001195483"/>
    </source>
</evidence>
<sequence length="57" mass="6050">MSISAKTSISDISEIAEGGSSHTSIPDIREVTTRISDTSEVTSIKSKVTTRIPDISL</sequence>
<reference evidence="2" key="3">
    <citation type="submission" date="2023-05" db="EMBL/GenBank/DDBJ databases">
        <authorList>
            <person name="Smith C.H."/>
        </authorList>
    </citation>
    <scope>NUCLEOTIDE SEQUENCE</scope>
    <source>
        <strain evidence="2">CHS0354</strain>
        <tissue evidence="2">Mantle</tissue>
    </source>
</reference>
<organism evidence="2 3">
    <name type="scientific">Potamilus streckersoni</name>
    <dbReference type="NCBI Taxonomy" id="2493646"/>
    <lineage>
        <taxon>Eukaryota</taxon>
        <taxon>Metazoa</taxon>
        <taxon>Spiralia</taxon>
        <taxon>Lophotrochozoa</taxon>
        <taxon>Mollusca</taxon>
        <taxon>Bivalvia</taxon>
        <taxon>Autobranchia</taxon>
        <taxon>Heteroconchia</taxon>
        <taxon>Palaeoheterodonta</taxon>
        <taxon>Unionida</taxon>
        <taxon>Unionoidea</taxon>
        <taxon>Unionidae</taxon>
        <taxon>Ambleminae</taxon>
        <taxon>Lampsilini</taxon>
        <taxon>Potamilus</taxon>
    </lineage>
</organism>
<accession>A0AAE0TID3</accession>
<evidence type="ECO:0000313" key="2">
    <source>
        <dbReference type="EMBL" id="KAK3610929.1"/>
    </source>
</evidence>
<proteinExistence type="predicted"/>
<gene>
    <name evidence="2" type="ORF">CHS0354_022196</name>
</gene>
<reference evidence="2" key="1">
    <citation type="journal article" date="2021" name="Genome Biol. Evol.">
        <title>A High-Quality Reference Genome for a Parasitic Bivalve with Doubly Uniparental Inheritance (Bivalvia: Unionida).</title>
        <authorList>
            <person name="Smith C.H."/>
        </authorList>
    </citation>
    <scope>NUCLEOTIDE SEQUENCE</scope>
    <source>
        <strain evidence="2">CHS0354</strain>
    </source>
</reference>
<protein>
    <submittedName>
        <fullName evidence="2">Uncharacterized protein</fullName>
    </submittedName>
</protein>
<feature type="region of interest" description="Disordered" evidence="1">
    <location>
        <begin position="1"/>
        <end position="26"/>
    </location>
</feature>
<keyword evidence="3" id="KW-1185">Reference proteome</keyword>
<dbReference type="EMBL" id="JAEAOA010001342">
    <property type="protein sequence ID" value="KAK3610929.1"/>
    <property type="molecule type" value="Genomic_DNA"/>
</dbReference>
<evidence type="ECO:0000256" key="1">
    <source>
        <dbReference type="SAM" id="MobiDB-lite"/>
    </source>
</evidence>